<dbReference type="InterPro" id="IPR033132">
    <property type="entry name" value="GH_1_N_CS"/>
</dbReference>
<evidence type="ECO:0000256" key="2">
    <source>
        <dbReference type="ARBA" id="ARBA00011738"/>
    </source>
</evidence>
<dbReference type="InterPro" id="IPR001360">
    <property type="entry name" value="Glyco_hydro_1"/>
</dbReference>
<keyword evidence="8" id="KW-1185">Reference proteome</keyword>
<dbReference type="EMBL" id="LR824026">
    <property type="protein sequence ID" value="CAH0597145.1"/>
    <property type="molecule type" value="Genomic_DNA"/>
</dbReference>
<evidence type="ECO:0000256" key="3">
    <source>
        <dbReference type="ARBA" id="ARBA00022801"/>
    </source>
</evidence>
<evidence type="ECO:0008006" key="9">
    <source>
        <dbReference type="Google" id="ProtNLM"/>
    </source>
</evidence>
<dbReference type="AlphaFoldDB" id="A0A9P0BTY6"/>
<evidence type="ECO:0000256" key="4">
    <source>
        <dbReference type="ARBA" id="ARBA00023180"/>
    </source>
</evidence>
<organism evidence="7 8">
    <name type="scientific">Chrysodeixis includens</name>
    <name type="common">Soybean looper</name>
    <name type="synonym">Pseudoplusia includens</name>
    <dbReference type="NCBI Taxonomy" id="689277"/>
    <lineage>
        <taxon>Eukaryota</taxon>
        <taxon>Metazoa</taxon>
        <taxon>Ecdysozoa</taxon>
        <taxon>Arthropoda</taxon>
        <taxon>Hexapoda</taxon>
        <taxon>Insecta</taxon>
        <taxon>Pterygota</taxon>
        <taxon>Neoptera</taxon>
        <taxon>Endopterygota</taxon>
        <taxon>Lepidoptera</taxon>
        <taxon>Glossata</taxon>
        <taxon>Ditrysia</taxon>
        <taxon>Noctuoidea</taxon>
        <taxon>Noctuidae</taxon>
        <taxon>Plusiinae</taxon>
        <taxon>Chrysodeixis</taxon>
    </lineage>
</organism>
<dbReference type="Pfam" id="PF00232">
    <property type="entry name" value="Glyco_hydro_1"/>
    <property type="match status" value="1"/>
</dbReference>
<dbReference type="OrthoDB" id="65569at2759"/>
<comment type="subunit">
    <text evidence="2">Homodimer.</text>
</comment>
<reference evidence="7" key="1">
    <citation type="submission" date="2021-12" db="EMBL/GenBank/DDBJ databases">
        <authorList>
            <person name="King R."/>
        </authorList>
    </citation>
    <scope>NUCLEOTIDE SEQUENCE</scope>
</reference>
<comment type="similarity">
    <text evidence="1 6">Belongs to the glycosyl hydrolase 1 family.</text>
</comment>
<evidence type="ECO:0000256" key="1">
    <source>
        <dbReference type="ARBA" id="ARBA00010838"/>
    </source>
</evidence>
<evidence type="ECO:0000313" key="7">
    <source>
        <dbReference type="EMBL" id="CAH0597145.1"/>
    </source>
</evidence>
<dbReference type="SUPFAM" id="SSF51445">
    <property type="entry name" value="(Trans)glycosidases"/>
    <property type="match status" value="1"/>
</dbReference>
<sequence length="552" mass="63234">MTAVLCRATRIFSHVDDINMRALHAGVHVRNKNQLNCPSKVMAIMAIIPTLVEDPASNIMIGNNTSYLRVLVSTVSCQNLTFPDWFMFGAATSSYQIEGGWNASDKGESTWDRALHTHPEIVGDGSNGDVACDSYHLWRRDVEMCAELGLDMYRFSISWPRLLPTGFSNKISEDGKNYYSNLIDGLLEKGIEPVVTMYHWDLPQYLQDLGGWANPLISDWFADYASVVYYLYADRVKYWITFNEPIVTCDSGYTKQSTPYLDDLNTGGFLCNKNLLMAHAKAYRIYEEEYKLKYNGKISLANIFVWFEPETPDDANVTELMFQLYEGRFAHPIYLGGWPPELEKVLAENGKREGYKYPRLPPFTPEEVEFVRGTADYYALNHYITRQIRQVGPGEAGSWPFYGSNEIGATMLNDPSWTPTFIDWFTLNPKALRTQLHWINDTYGVNEVMVTENGLPLLSRDLYDVERMECIRDHLEQILLAINDGIHVIGYTAWSLLDNFEWAAGYASTFGLYAVNFTDPQRTRTPRESARYYSSVTRTRSLLPRKTDLNYE</sequence>
<gene>
    <name evidence="7" type="ORF">CINC_LOCUS7612</name>
</gene>
<dbReference type="GO" id="GO:0008422">
    <property type="term" value="F:beta-glucosidase activity"/>
    <property type="evidence" value="ECO:0007669"/>
    <property type="project" value="TreeGrafter"/>
</dbReference>
<protein>
    <recommendedName>
        <fullName evidence="9">Glycosyl hydrolase</fullName>
    </recommendedName>
</protein>
<evidence type="ECO:0000313" key="8">
    <source>
        <dbReference type="Proteomes" id="UP001154114"/>
    </source>
</evidence>
<dbReference type="PROSITE" id="PS00653">
    <property type="entry name" value="GLYCOSYL_HYDROL_F1_2"/>
    <property type="match status" value="1"/>
</dbReference>
<dbReference type="Proteomes" id="UP001154114">
    <property type="component" value="Chromosome 23"/>
</dbReference>
<name>A0A9P0BTY6_CHRIL</name>
<accession>A0A9P0BTY6</accession>
<dbReference type="PRINTS" id="PR00131">
    <property type="entry name" value="GLHYDRLASE1"/>
</dbReference>
<dbReference type="GO" id="GO:0005975">
    <property type="term" value="P:carbohydrate metabolic process"/>
    <property type="evidence" value="ECO:0007669"/>
    <property type="project" value="InterPro"/>
</dbReference>
<evidence type="ECO:0000256" key="6">
    <source>
        <dbReference type="RuleBase" id="RU003690"/>
    </source>
</evidence>
<keyword evidence="3" id="KW-0378">Hydrolase</keyword>
<keyword evidence="5" id="KW-0326">Glycosidase</keyword>
<evidence type="ECO:0000256" key="5">
    <source>
        <dbReference type="ARBA" id="ARBA00023295"/>
    </source>
</evidence>
<dbReference type="PANTHER" id="PTHR10353">
    <property type="entry name" value="GLYCOSYL HYDROLASE"/>
    <property type="match status" value="1"/>
</dbReference>
<dbReference type="Gene3D" id="3.20.20.80">
    <property type="entry name" value="Glycosidases"/>
    <property type="match status" value="1"/>
</dbReference>
<dbReference type="InterPro" id="IPR017853">
    <property type="entry name" value="GH"/>
</dbReference>
<keyword evidence="4" id="KW-0325">Glycoprotein</keyword>
<dbReference type="PANTHER" id="PTHR10353:SF36">
    <property type="entry name" value="LP05116P"/>
    <property type="match status" value="1"/>
</dbReference>
<proteinExistence type="inferred from homology"/>
<dbReference type="FunFam" id="3.20.20.80:FF:000013">
    <property type="entry name" value="lactase-phlorizin hydrolase"/>
    <property type="match status" value="1"/>
</dbReference>